<evidence type="ECO:0000256" key="11">
    <source>
        <dbReference type="ARBA" id="ARBA00023237"/>
    </source>
</evidence>
<keyword evidence="8 13" id="KW-0798">TonB box</keyword>
<sequence>MIAGPQADVSVHDLSESDKQTKPHWRERLIIIIISRNFDICENNVKKGLVMRERDTSVIGLPYKTSIGLALASLSGLTHGQTAEQAPQELDSLTVTADAEGEYQTQTLSSDKYTQPLRDVPQSITVVPQAVIEQQNAQTLEQVLSNVPGITFSSGEGAGGVGDSINIRGFNSGNYGGSNVYLDGVRDSAFYTRSEMFNTEQVEVVKGSSSSAWGAGVIGGAINMVTKTPSLHEFNRVTAGVGTADYKRLTLDNNHVLDEESGTAFRLNLVGHESGINGRDWIERDRWGIAPSLAFGLNTDTRNIFTYEHLEDTGNYDYGIPTLHDGKNPRQSGGHPSRVPGVKWDGYFGYRNLDKEDNRIDRATWRFEHDINSNVSFSNQLSFNQLQRSYVVTTPGGDLSLQAGGNGSLRRLRGPARHTDNQTLSDQANVTWRFDTAGIEHTLVTGLEYTREDLRYKTGSLRYGAQGNTFAVDPANPPSKFVGSREVAYTGEINAESETKAYYLIDTLKFSPQWQLDVSARQDHWKARTTRDRTRTLNTTTGTLSNWTDAANVSQKEKLFSYRGALSYKPVDNGTFYVSYGNAKQPGSIQIAATGSLGEEGLSPTKGKTYEVGTKWDLMHERLSLTAALFRTDLESTQYDSDDELGNVFSSKYRVDGLELGASGNITDKWSVFGGYAYMKSKIRSYSSVNSSTDFANPNASEEGISLPNTPRHSASLWTSYALPHDVTISYGVNYVGERYIALGRAQAITSEQRVKVPDYVVHNAAVDWQATSDLALRLNIVNLFDKHYWRQYNGRGFGVPGEGRGAQLTAEYSF</sequence>
<dbReference type="Pfam" id="PF07715">
    <property type="entry name" value="Plug"/>
    <property type="match status" value="1"/>
</dbReference>
<dbReference type="EMBL" id="FOEV01000005">
    <property type="protein sequence ID" value="SEQ35223.1"/>
    <property type="molecule type" value="Genomic_DNA"/>
</dbReference>
<reference evidence="16 17" key="1">
    <citation type="submission" date="2016-10" db="EMBL/GenBank/DDBJ databases">
        <authorList>
            <person name="Varghese N."/>
            <person name="Submissions S."/>
        </authorList>
    </citation>
    <scope>NUCLEOTIDE SEQUENCE [LARGE SCALE GENOMIC DNA]</scope>
    <source>
        <strain evidence="16 17">LMG 21974</strain>
    </source>
</reference>
<dbReference type="NCBIfam" id="TIGR01783">
    <property type="entry name" value="TonB-siderophor"/>
    <property type="match status" value="1"/>
</dbReference>
<evidence type="ECO:0000256" key="2">
    <source>
        <dbReference type="ARBA" id="ARBA00009810"/>
    </source>
</evidence>
<dbReference type="GO" id="GO:0015891">
    <property type="term" value="P:siderophore transport"/>
    <property type="evidence" value="ECO:0007669"/>
    <property type="project" value="InterPro"/>
</dbReference>
<evidence type="ECO:0000256" key="13">
    <source>
        <dbReference type="RuleBase" id="RU003357"/>
    </source>
</evidence>
<dbReference type="Gene3D" id="2.170.130.10">
    <property type="entry name" value="TonB-dependent receptor, plug domain"/>
    <property type="match status" value="1"/>
</dbReference>
<dbReference type="GO" id="GO:0015344">
    <property type="term" value="F:siderophore uptake transmembrane transporter activity"/>
    <property type="evidence" value="ECO:0007669"/>
    <property type="project" value="TreeGrafter"/>
</dbReference>
<keyword evidence="5 12" id="KW-0812">Transmembrane</keyword>
<evidence type="ECO:0000256" key="4">
    <source>
        <dbReference type="ARBA" id="ARBA00022452"/>
    </source>
</evidence>
<dbReference type="InterPro" id="IPR012910">
    <property type="entry name" value="Plug_dom"/>
</dbReference>
<evidence type="ECO:0000256" key="7">
    <source>
        <dbReference type="ARBA" id="ARBA00023065"/>
    </source>
</evidence>
<dbReference type="InterPro" id="IPR000531">
    <property type="entry name" value="Beta-barrel_TonB"/>
</dbReference>
<feature type="domain" description="TonB-dependent receptor-like beta-barrel" evidence="14">
    <location>
        <begin position="295"/>
        <end position="784"/>
    </location>
</feature>
<keyword evidence="9 12" id="KW-0472">Membrane</keyword>
<protein>
    <submittedName>
        <fullName evidence="16">Catecholate siderophore receptor</fullName>
    </submittedName>
</protein>
<dbReference type="Pfam" id="PF00593">
    <property type="entry name" value="TonB_dep_Rec_b-barrel"/>
    <property type="match status" value="1"/>
</dbReference>
<dbReference type="AlphaFoldDB" id="A0A9X8MBX5"/>
<proteinExistence type="inferred from homology"/>
<evidence type="ECO:0000313" key="16">
    <source>
        <dbReference type="EMBL" id="SEQ35223.1"/>
    </source>
</evidence>
<dbReference type="InterPro" id="IPR039426">
    <property type="entry name" value="TonB-dep_rcpt-like"/>
</dbReference>
<dbReference type="InterPro" id="IPR036942">
    <property type="entry name" value="Beta-barrel_TonB_sf"/>
</dbReference>
<dbReference type="Gene3D" id="2.40.170.20">
    <property type="entry name" value="TonB-dependent receptor, beta-barrel domain"/>
    <property type="match status" value="1"/>
</dbReference>
<keyword evidence="6" id="KW-0732">Signal</keyword>
<evidence type="ECO:0000256" key="12">
    <source>
        <dbReference type="PROSITE-ProRule" id="PRU01360"/>
    </source>
</evidence>
<dbReference type="GO" id="GO:0009279">
    <property type="term" value="C:cell outer membrane"/>
    <property type="evidence" value="ECO:0007669"/>
    <property type="project" value="UniProtKB-SubCell"/>
</dbReference>
<name>A0A9X8MBX5_9PSED</name>
<dbReference type="PROSITE" id="PS52016">
    <property type="entry name" value="TONB_DEPENDENT_REC_3"/>
    <property type="match status" value="1"/>
</dbReference>
<dbReference type="PANTHER" id="PTHR32552:SF83">
    <property type="entry name" value="BLR3904 PROTEIN"/>
    <property type="match status" value="1"/>
</dbReference>
<evidence type="ECO:0000256" key="3">
    <source>
        <dbReference type="ARBA" id="ARBA00022448"/>
    </source>
</evidence>
<dbReference type="InterPro" id="IPR037066">
    <property type="entry name" value="Plug_dom_sf"/>
</dbReference>
<evidence type="ECO:0000259" key="14">
    <source>
        <dbReference type="Pfam" id="PF00593"/>
    </source>
</evidence>
<evidence type="ECO:0000256" key="8">
    <source>
        <dbReference type="ARBA" id="ARBA00023077"/>
    </source>
</evidence>
<organism evidence="16 17">
    <name type="scientific">Pseudomonas lutea</name>
    <dbReference type="NCBI Taxonomy" id="243924"/>
    <lineage>
        <taxon>Bacteria</taxon>
        <taxon>Pseudomonadati</taxon>
        <taxon>Pseudomonadota</taxon>
        <taxon>Gammaproteobacteria</taxon>
        <taxon>Pseudomonadales</taxon>
        <taxon>Pseudomonadaceae</taxon>
        <taxon>Pseudomonas</taxon>
    </lineage>
</organism>
<dbReference type="SUPFAM" id="SSF56935">
    <property type="entry name" value="Porins"/>
    <property type="match status" value="1"/>
</dbReference>
<evidence type="ECO:0000256" key="10">
    <source>
        <dbReference type="ARBA" id="ARBA00023170"/>
    </source>
</evidence>
<keyword evidence="4 12" id="KW-1134">Transmembrane beta strand</keyword>
<dbReference type="CDD" id="cd01347">
    <property type="entry name" value="ligand_gated_channel"/>
    <property type="match status" value="1"/>
</dbReference>
<evidence type="ECO:0000313" key="17">
    <source>
        <dbReference type="Proteomes" id="UP000183210"/>
    </source>
</evidence>
<evidence type="ECO:0000256" key="5">
    <source>
        <dbReference type="ARBA" id="ARBA00022692"/>
    </source>
</evidence>
<comment type="similarity">
    <text evidence="2 12 13">Belongs to the TonB-dependent receptor family.</text>
</comment>
<comment type="caution">
    <text evidence="16">The sequence shown here is derived from an EMBL/GenBank/DDBJ whole genome shotgun (WGS) entry which is preliminary data.</text>
</comment>
<gene>
    <name evidence="16" type="ORF">SAMN05216409_105135</name>
</gene>
<dbReference type="InterPro" id="IPR010105">
    <property type="entry name" value="TonB_sidphr_rcpt"/>
</dbReference>
<dbReference type="Proteomes" id="UP000183210">
    <property type="component" value="Unassembled WGS sequence"/>
</dbReference>
<keyword evidence="11 12" id="KW-0998">Cell outer membrane</keyword>
<feature type="domain" description="TonB-dependent receptor plug" evidence="15">
    <location>
        <begin position="117"/>
        <end position="221"/>
    </location>
</feature>
<keyword evidence="7" id="KW-0406">Ion transport</keyword>
<dbReference type="FunFam" id="2.170.130.10:FF:000001">
    <property type="entry name" value="Catecholate siderophore TonB-dependent receptor"/>
    <property type="match status" value="1"/>
</dbReference>
<evidence type="ECO:0000256" key="6">
    <source>
        <dbReference type="ARBA" id="ARBA00022729"/>
    </source>
</evidence>
<keyword evidence="10 16" id="KW-0675">Receptor</keyword>
<evidence type="ECO:0000256" key="9">
    <source>
        <dbReference type="ARBA" id="ARBA00023136"/>
    </source>
</evidence>
<evidence type="ECO:0000259" key="15">
    <source>
        <dbReference type="Pfam" id="PF07715"/>
    </source>
</evidence>
<accession>A0A9X8MBX5</accession>
<comment type="subcellular location">
    <subcellularLocation>
        <location evidence="1 12">Cell outer membrane</location>
        <topology evidence="1 12">Multi-pass membrane protein</topology>
    </subcellularLocation>
</comment>
<dbReference type="GO" id="GO:0038023">
    <property type="term" value="F:signaling receptor activity"/>
    <property type="evidence" value="ECO:0007669"/>
    <property type="project" value="InterPro"/>
</dbReference>
<dbReference type="PANTHER" id="PTHR32552">
    <property type="entry name" value="FERRICHROME IRON RECEPTOR-RELATED"/>
    <property type="match status" value="1"/>
</dbReference>
<keyword evidence="3 12" id="KW-0813">Transport</keyword>
<evidence type="ECO:0000256" key="1">
    <source>
        <dbReference type="ARBA" id="ARBA00004571"/>
    </source>
</evidence>